<dbReference type="InterPro" id="IPR006311">
    <property type="entry name" value="TAT_signal"/>
</dbReference>
<dbReference type="Gene3D" id="3.90.700.10">
    <property type="entry name" value="Succinate dehydrogenase/fumarate reductase flavoprotein, catalytic domain"/>
    <property type="match status" value="1"/>
</dbReference>
<evidence type="ECO:0000259" key="6">
    <source>
        <dbReference type="Pfam" id="PF00890"/>
    </source>
</evidence>
<accession>A0A6L7IQI3</accession>
<evidence type="ECO:0000313" key="8">
    <source>
        <dbReference type="Proteomes" id="UP000478463"/>
    </source>
</evidence>
<dbReference type="NCBIfam" id="TIGR01409">
    <property type="entry name" value="TAT_signal_seq"/>
    <property type="match status" value="1"/>
</dbReference>
<evidence type="ECO:0000256" key="1">
    <source>
        <dbReference type="ARBA" id="ARBA00001974"/>
    </source>
</evidence>
<protein>
    <submittedName>
        <fullName evidence="7">FAD-dependent oxidoreductase</fullName>
    </submittedName>
</protein>
<evidence type="ECO:0000256" key="2">
    <source>
        <dbReference type="ARBA" id="ARBA00022630"/>
    </source>
</evidence>
<comment type="cofactor">
    <cofactor evidence="1">
        <name>FAD</name>
        <dbReference type="ChEBI" id="CHEBI:57692"/>
    </cofactor>
</comment>
<evidence type="ECO:0000256" key="4">
    <source>
        <dbReference type="ARBA" id="ARBA00023002"/>
    </source>
</evidence>
<dbReference type="InterPro" id="IPR027477">
    <property type="entry name" value="Succ_DH/fumarate_Rdtase_cat_sf"/>
</dbReference>
<evidence type="ECO:0000256" key="3">
    <source>
        <dbReference type="ARBA" id="ARBA00022827"/>
    </source>
</evidence>
<gene>
    <name evidence="7" type="ORF">GS424_007045</name>
</gene>
<dbReference type="PANTHER" id="PTHR43400">
    <property type="entry name" value="FUMARATE REDUCTASE"/>
    <property type="match status" value="1"/>
</dbReference>
<dbReference type="RefSeq" id="WP_160941802.1">
    <property type="nucleotide sequence ID" value="NZ_CP063310.1"/>
</dbReference>
<dbReference type="Gene3D" id="3.50.50.60">
    <property type="entry name" value="FAD/NAD(P)-binding domain"/>
    <property type="match status" value="1"/>
</dbReference>
<reference evidence="7 8" key="1">
    <citation type="submission" date="2020-10" db="EMBL/GenBank/DDBJ databases">
        <title>Eggerthella sp. nov., isolated from human feces.</title>
        <authorList>
            <person name="Yajun G."/>
        </authorList>
    </citation>
    <scope>NUCLEOTIDE SEQUENCE [LARGE SCALE GENOMIC DNA]</scope>
    <source>
        <strain evidence="7 8">HF-1101</strain>
    </source>
</reference>
<proteinExistence type="predicted"/>
<dbReference type="SUPFAM" id="SSF56425">
    <property type="entry name" value="Succinate dehydrogenase/fumarate reductase flavoprotein, catalytic domain"/>
    <property type="match status" value="1"/>
</dbReference>
<evidence type="ECO:0000256" key="5">
    <source>
        <dbReference type="SAM" id="MobiDB-lite"/>
    </source>
</evidence>
<dbReference type="GO" id="GO:0008202">
    <property type="term" value="P:steroid metabolic process"/>
    <property type="evidence" value="ECO:0007669"/>
    <property type="project" value="UniProtKB-ARBA"/>
</dbReference>
<feature type="region of interest" description="Disordered" evidence="5">
    <location>
        <begin position="1"/>
        <end position="23"/>
    </location>
</feature>
<dbReference type="SUPFAM" id="SSF51905">
    <property type="entry name" value="FAD/NAD(P)-binding domain"/>
    <property type="match status" value="1"/>
</dbReference>
<organism evidence="7 8">
    <name type="scientific">Eggerthella guodeyinii</name>
    <dbReference type="NCBI Taxonomy" id="2690837"/>
    <lineage>
        <taxon>Bacteria</taxon>
        <taxon>Bacillati</taxon>
        <taxon>Actinomycetota</taxon>
        <taxon>Coriobacteriia</taxon>
        <taxon>Eggerthellales</taxon>
        <taxon>Eggerthellaceae</taxon>
        <taxon>Eggerthella</taxon>
    </lineage>
</organism>
<evidence type="ECO:0000313" key="7">
    <source>
        <dbReference type="EMBL" id="QOS69586.1"/>
    </source>
</evidence>
<dbReference type="InterPro" id="IPR050315">
    <property type="entry name" value="FAD-oxidoreductase_2"/>
</dbReference>
<feature type="compositionally biased region" description="Basic and acidic residues" evidence="5">
    <location>
        <begin position="1"/>
        <end position="17"/>
    </location>
</feature>
<sequence>MDTENARGEDASKRSEESAGLSRRSFLQGSIAAGAALAMGTFAPGCAPTENTAKGDPKTEGDDTAATQEHAVLTPTETRDVDVVVVGAGVGGMAAALQAVEQGLNTVLLEKESVTGGTSSYAEGMFAIDSHWQQEADVDYTTAEVLQKVMEYHHWMADAELTKAFFDASGDTIAWLESKGGVFTGVETLGPSLRTWHTYEGMGAGFTKRLAEACRSQGVDVLVKTAAKQLVIADDGSVSGVIAKAGSDLVQFNARGVILTSGGYADNADMINEYTMHDYDDLTVMGTPERTGDGIQMALEAGADTHVLGTMMMCGGAIKGMSASSQLNVCAGRQPMLWVNEHGERFANEGIVTNFSFTGNAMGLQREVFNVIDAAAMRHITEVGCYNGRGVYIRTGEPMTEFHGEFEKEQAAGNPYIFKADTLEELCDLTGMERESFLATVEHYNELCAEGADADYGKKADYLQPVKEAPFYTFKLAKAYYCTVGGLKVNTNNQVISTEGSPIGGLYAAGCDAGGLYGSSYDVGIAAGSQQGWTAHGGRTAAKHLASL</sequence>
<dbReference type="InterPro" id="IPR003953">
    <property type="entry name" value="FAD-dep_OxRdtase_2_FAD-bd"/>
</dbReference>
<dbReference type="KEGG" id="egd:GS424_007045"/>
<dbReference type="PROSITE" id="PS51318">
    <property type="entry name" value="TAT"/>
    <property type="match status" value="1"/>
</dbReference>
<dbReference type="Pfam" id="PF00890">
    <property type="entry name" value="FAD_binding_2"/>
    <property type="match status" value="1"/>
</dbReference>
<dbReference type="PANTHER" id="PTHR43400:SF10">
    <property type="entry name" value="3-OXOSTEROID 1-DEHYDROGENASE"/>
    <property type="match status" value="1"/>
</dbReference>
<keyword evidence="2" id="KW-0285">Flavoprotein</keyword>
<dbReference type="PRINTS" id="PR00411">
    <property type="entry name" value="PNDRDTASEI"/>
</dbReference>
<keyword evidence="4" id="KW-0560">Oxidoreductase</keyword>
<dbReference type="InterPro" id="IPR019546">
    <property type="entry name" value="TAT_signal_bac_arc"/>
</dbReference>
<keyword evidence="3" id="KW-0274">FAD</keyword>
<dbReference type="AlphaFoldDB" id="A0A6L7IQI3"/>
<dbReference type="GO" id="GO:0033765">
    <property type="term" value="F:steroid dehydrogenase activity, acting on the CH-CH group of donors"/>
    <property type="evidence" value="ECO:0007669"/>
    <property type="project" value="UniProtKB-ARBA"/>
</dbReference>
<dbReference type="Pfam" id="PF10518">
    <property type="entry name" value="TAT_signal"/>
    <property type="match status" value="1"/>
</dbReference>
<feature type="region of interest" description="Disordered" evidence="5">
    <location>
        <begin position="48"/>
        <end position="74"/>
    </location>
</feature>
<name>A0A6L7IQI3_9ACTN</name>
<dbReference type="InterPro" id="IPR036188">
    <property type="entry name" value="FAD/NAD-bd_sf"/>
</dbReference>
<feature type="domain" description="FAD-dependent oxidoreductase 2 FAD-binding" evidence="6">
    <location>
        <begin position="82"/>
        <end position="519"/>
    </location>
</feature>
<dbReference type="Proteomes" id="UP000478463">
    <property type="component" value="Chromosome"/>
</dbReference>
<dbReference type="EMBL" id="CP063310">
    <property type="protein sequence ID" value="QOS69586.1"/>
    <property type="molecule type" value="Genomic_DNA"/>
</dbReference>